<protein>
    <recommendedName>
        <fullName evidence="7">Thiol:disulfide interchange protein</fullName>
    </recommendedName>
</protein>
<dbReference type="OrthoDB" id="12976at2"/>
<name>A0A1W2AGL4_9BURK</name>
<dbReference type="InterPro" id="IPR009094">
    <property type="entry name" value="DiS-bond_isomerase_DsbC/G_N_sf"/>
</dbReference>
<dbReference type="Pfam" id="PF10411">
    <property type="entry name" value="DsbC_N"/>
    <property type="match status" value="1"/>
</dbReference>
<dbReference type="STRING" id="1938817.SAMN06296008_108123"/>
<organism evidence="10 11">
    <name type="scientific">Polynucleobacter kasalickyi</name>
    <dbReference type="NCBI Taxonomy" id="1938817"/>
    <lineage>
        <taxon>Bacteria</taxon>
        <taxon>Pseudomonadati</taxon>
        <taxon>Pseudomonadota</taxon>
        <taxon>Betaproteobacteria</taxon>
        <taxon>Burkholderiales</taxon>
        <taxon>Burkholderiaceae</taxon>
        <taxon>Polynucleobacter</taxon>
    </lineage>
</organism>
<evidence type="ECO:0000259" key="8">
    <source>
        <dbReference type="Pfam" id="PF10411"/>
    </source>
</evidence>
<dbReference type="InterPro" id="IPR051470">
    <property type="entry name" value="Thiol:disulfide_interchange"/>
</dbReference>
<dbReference type="Gene3D" id="3.40.30.10">
    <property type="entry name" value="Glutaredoxin"/>
    <property type="match status" value="1"/>
</dbReference>
<evidence type="ECO:0000256" key="1">
    <source>
        <dbReference type="ARBA" id="ARBA00004418"/>
    </source>
</evidence>
<dbReference type="InterPro" id="IPR033954">
    <property type="entry name" value="DiS-bond_Isoase_DsbC/G"/>
</dbReference>
<comment type="similarity">
    <text evidence="2 7">Belongs to the thioredoxin family. DsbC subfamily.</text>
</comment>
<feature type="domain" description="Thioredoxin-like fold" evidence="9">
    <location>
        <begin position="111"/>
        <end position="231"/>
    </location>
</feature>
<evidence type="ECO:0000256" key="4">
    <source>
        <dbReference type="ARBA" id="ARBA00022764"/>
    </source>
</evidence>
<evidence type="ECO:0000256" key="5">
    <source>
        <dbReference type="ARBA" id="ARBA00023157"/>
    </source>
</evidence>
<dbReference type="Gene3D" id="3.10.450.70">
    <property type="entry name" value="Disulphide bond isomerase, DsbC/G, N-terminal"/>
    <property type="match status" value="1"/>
</dbReference>
<proteinExistence type="inferred from homology"/>
<dbReference type="CDD" id="cd03020">
    <property type="entry name" value="DsbA_DsbC_DsbG"/>
    <property type="match status" value="1"/>
</dbReference>
<keyword evidence="3 7" id="KW-0732">Signal</keyword>
<dbReference type="Proteomes" id="UP000192708">
    <property type="component" value="Unassembled WGS sequence"/>
</dbReference>
<comment type="subcellular location">
    <subcellularLocation>
        <location evidence="1 7">Periplasm</location>
    </subcellularLocation>
</comment>
<gene>
    <name evidence="10" type="ORF">SAMN06296008_108123</name>
</gene>
<dbReference type="GO" id="GO:0042597">
    <property type="term" value="C:periplasmic space"/>
    <property type="evidence" value="ECO:0007669"/>
    <property type="project" value="UniProtKB-SubCell"/>
</dbReference>
<evidence type="ECO:0000256" key="3">
    <source>
        <dbReference type="ARBA" id="ARBA00022729"/>
    </source>
</evidence>
<feature type="signal peptide" evidence="7">
    <location>
        <begin position="1"/>
        <end position="21"/>
    </location>
</feature>
<dbReference type="SUPFAM" id="SSF54423">
    <property type="entry name" value="DsbC/DsbG N-terminal domain-like"/>
    <property type="match status" value="1"/>
</dbReference>
<keyword evidence="6 7" id="KW-0676">Redox-active center</keyword>
<feature type="domain" description="Disulphide bond isomerase DsbC/G N-terminal" evidence="8">
    <location>
        <begin position="20"/>
        <end position="87"/>
    </location>
</feature>
<dbReference type="Pfam" id="PF13098">
    <property type="entry name" value="Thioredoxin_2"/>
    <property type="match status" value="1"/>
</dbReference>
<evidence type="ECO:0000256" key="6">
    <source>
        <dbReference type="ARBA" id="ARBA00023284"/>
    </source>
</evidence>
<dbReference type="EMBL" id="FWXJ01000008">
    <property type="protein sequence ID" value="SMC59388.1"/>
    <property type="molecule type" value="Genomic_DNA"/>
</dbReference>
<keyword evidence="11" id="KW-1185">Reference proteome</keyword>
<dbReference type="InterPro" id="IPR012336">
    <property type="entry name" value="Thioredoxin-like_fold"/>
</dbReference>
<comment type="function">
    <text evidence="7">Required for disulfide bond formation in some periplasmic proteins. Acts by transferring its disulfide bond to other proteins and is reduced in the process.</text>
</comment>
<dbReference type="PANTHER" id="PTHR35272:SF3">
    <property type="entry name" value="THIOL:DISULFIDE INTERCHANGE PROTEIN DSBC"/>
    <property type="match status" value="1"/>
</dbReference>
<evidence type="ECO:0000256" key="7">
    <source>
        <dbReference type="RuleBase" id="RU364038"/>
    </source>
</evidence>
<dbReference type="InterPro" id="IPR018950">
    <property type="entry name" value="DiS-bond_isomerase_DsbC/G_N"/>
</dbReference>
<reference evidence="10 11" key="1">
    <citation type="submission" date="2017-04" db="EMBL/GenBank/DDBJ databases">
        <authorList>
            <person name="Afonso C.L."/>
            <person name="Miller P.J."/>
            <person name="Scott M.A."/>
            <person name="Spackman E."/>
            <person name="Goraichik I."/>
            <person name="Dimitrov K.M."/>
            <person name="Suarez D.L."/>
            <person name="Swayne D.E."/>
        </authorList>
    </citation>
    <scope>NUCLEOTIDE SEQUENCE [LARGE SCALE GENOMIC DNA]</scope>
    <source>
        <strain evidence="10 11">VK13</strain>
    </source>
</reference>
<evidence type="ECO:0000256" key="2">
    <source>
        <dbReference type="ARBA" id="ARBA00009813"/>
    </source>
</evidence>
<dbReference type="RefSeq" id="WP_084283769.1">
    <property type="nucleotide sequence ID" value="NZ_FWXJ01000008.1"/>
</dbReference>
<sequence length="240" mass="26120">MRILPLSLLLLLGFISIVSHADANDKIKAELQKQLGSTAQIKTISPAPIPGLFEVVINNTVVYTDASAKYLIQGSIVELKTGANLTELKEDELNKIKFTDLPMKDALRTVRGDGTRVIAVFADPNCGYCKTLEKNLLTMDNITIFTYLIPILSADSTAKSKAIWCSADPSKTWINWMVQQVPPTAAKPDCANPLDRNLALAKKIGVTGTPAIFFSDGTRIPGAVSKETIEKKFADLTVKK</sequence>
<feature type="chain" id="PRO_5011809061" description="Thiol:disulfide interchange protein" evidence="7">
    <location>
        <begin position="22"/>
        <end position="240"/>
    </location>
</feature>
<evidence type="ECO:0000313" key="11">
    <source>
        <dbReference type="Proteomes" id="UP000192708"/>
    </source>
</evidence>
<dbReference type="PANTHER" id="PTHR35272">
    <property type="entry name" value="THIOL:DISULFIDE INTERCHANGE PROTEIN DSBC-RELATED"/>
    <property type="match status" value="1"/>
</dbReference>
<evidence type="ECO:0000259" key="9">
    <source>
        <dbReference type="Pfam" id="PF13098"/>
    </source>
</evidence>
<dbReference type="AlphaFoldDB" id="A0A1W2AGL4"/>
<keyword evidence="5" id="KW-1015">Disulfide bond</keyword>
<dbReference type="SUPFAM" id="SSF52833">
    <property type="entry name" value="Thioredoxin-like"/>
    <property type="match status" value="1"/>
</dbReference>
<accession>A0A1W2AGL4</accession>
<keyword evidence="4 7" id="KW-0574">Periplasm</keyword>
<dbReference type="InterPro" id="IPR036249">
    <property type="entry name" value="Thioredoxin-like_sf"/>
</dbReference>
<evidence type="ECO:0000313" key="10">
    <source>
        <dbReference type="EMBL" id="SMC59388.1"/>
    </source>
</evidence>